<name>A0AAU7W6C2_9MICO</name>
<dbReference type="AlphaFoldDB" id="A0AAU7W6C2"/>
<keyword evidence="2" id="KW-0812">Transmembrane</keyword>
<feature type="compositionally biased region" description="Basic residues" evidence="1">
    <location>
        <begin position="933"/>
        <end position="946"/>
    </location>
</feature>
<dbReference type="PANTHER" id="PTHR43685">
    <property type="entry name" value="GLYCOSYLTRANSFERASE"/>
    <property type="match status" value="1"/>
</dbReference>
<feature type="compositionally biased region" description="Low complexity" evidence="1">
    <location>
        <begin position="955"/>
        <end position="965"/>
    </location>
</feature>
<feature type="transmembrane region" description="Helical" evidence="2">
    <location>
        <begin position="626"/>
        <end position="646"/>
    </location>
</feature>
<dbReference type="GO" id="GO:0016757">
    <property type="term" value="F:glycosyltransferase activity"/>
    <property type="evidence" value="ECO:0007669"/>
    <property type="project" value="UniProtKB-KW"/>
</dbReference>
<dbReference type="InterPro" id="IPR050834">
    <property type="entry name" value="Glycosyltransf_2"/>
</dbReference>
<dbReference type="RefSeq" id="WP_350347298.1">
    <property type="nucleotide sequence ID" value="NZ_CP158374.1"/>
</dbReference>
<sequence>MFPRVTAILVVHRGGDRLRRTIEALRTQRRTPDALIVVLNDADAAATADIEAAVPSHVVQLPTRVSFGEAVRAAERVLEAPAGDGDALWLLAEDSAPAPGALDALGAVLETERSVAVAGPKLMQWESPDRIAHLGRSVTRFGRTVDLVTDELDQGQHDDLSDVLGVDSAGLLVRHTVWRELDGFDHALPVADDGLDFSIRARLAGHRVRVVPTAHVEVAESGVAGVQVGRGRVSRRARRLERTAELHRRLVYAPAALVPLHWLSFLPLALLRSIRLLLVKQPGAIAGEFAAALQAMAGLGGVARARRTLRAAKTSSWSAIAPLRVQPDEVRRRRRAVAEARRARARGRTEDLQFLGTGGGWVLLAALIAGIAVAPWLLGSSGVAGGALLPLSGQLGELWANAAYGWRDLGAGFVGAADPFAGILAVLGSITFWSPSYAMVLLWLLALPVAAMGAWFTASRLTERPAVRAFAAFAWAAAPPFLVALADGRPGAVLAHALLGWLAFAMLGAATSWASAATAGLLFAAVVAAAPSLTPALLLGWILALAVSGRAAVRYALLPLPALVLAAPLIWEQLTRGTPLSLVADPGLPAPSGIPSGGWLALGFPGGSDGGWSAVLAGAGLDWDPWWPAVGLAAPLLLLAAAAVAAGRRRLRAALLALVCAAAGFATAIAAAHLSVATTGDASVPVWTGGGQSLAWLGLVTAAVVALDGLRRSWAPVAAVAGLAAVALVVPTGIALASGAALVEPAPDRELPALVVAEVADDPRVTTLRMAPLEDGGLRAWLEHGAGTTLDDQSTLDATRPELTDDEVELAELAGNLASRSGFDAEAAVSRFGTTFVLLGPAGADDRRAMATEERARAALDGNASLIPVGETDFGVLWRFRDAPSPAPAAAIPADAGGAAATFWTVLQLVVLGATLLLSIPTGAGREADRRPVRAPRPRQPRRARRRPGDDATVAAKSDAAVESDAAADGDGAVETDAPEEPDAAAEGDGRAAAAGPDPDSDHDHDPDPDHPSDPKGADRG</sequence>
<keyword evidence="3" id="KW-0808">Transferase</keyword>
<dbReference type="Gene3D" id="3.90.550.10">
    <property type="entry name" value="Spore Coat Polysaccharide Biosynthesis Protein SpsA, Chain A"/>
    <property type="match status" value="1"/>
</dbReference>
<evidence type="ECO:0000256" key="1">
    <source>
        <dbReference type="SAM" id="MobiDB-lite"/>
    </source>
</evidence>
<feature type="transmembrane region" description="Helical" evidence="2">
    <location>
        <begin position="493"/>
        <end position="515"/>
    </location>
</feature>
<keyword evidence="2" id="KW-0472">Membrane</keyword>
<dbReference type="EMBL" id="CP158374">
    <property type="protein sequence ID" value="XBX81276.1"/>
    <property type="molecule type" value="Genomic_DNA"/>
</dbReference>
<proteinExistence type="predicted"/>
<feature type="transmembrane region" description="Helical" evidence="2">
    <location>
        <begin position="409"/>
        <end position="430"/>
    </location>
</feature>
<feature type="compositionally biased region" description="Acidic residues" evidence="1">
    <location>
        <begin position="966"/>
        <end position="986"/>
    </location>
</feature>
<dbReference type="PANTHER" id="PTHR43685:SF3">
    <property type="entry name" value="SLR2126 PROTEIN"/>
    <property type="match status" value="1"/>
</dbReference>
<feature type="transmembrane region" description="Helical" evidence="2">
    <location>
        <begin position="694"/>
        <end position="710"/>
    </location>
</feature>
<keyword evidence="2" id="KW-1133">Transmembrane helix</keyword>
<accession>A0AAU7W6C2</accession>
<feature type="transmembrane region" description="Helical" evidence="2">
    <location>
        <begin position="552"/>
        <end position="571"/>
    </location>
</feature>
<feature type="transmembrane region" description="Helical" evidence="2">
    <location>
        <begin position="521"/>
        <end position="545"/>
    </location>
</feature>
<evidence type="ECO:0000256" key="2">
    <source>
        <dbReference type="SAM" id="Phobius"/>
    </source>
</evidence>
<feature type="transmembrane region" description="Helical" evidence="2">
    <location>
        <begin position="354"/>
        <end position="378"/>
    </location>
</feature>
<feature type="compositionally biased region" description="Low complexity" evidence="1">
    <location>
        <begin position="987"/>
        <end position="998"/>
    </location>
</feature>
<feature type="compositionally biased region" description="Basic and acidic residues" evidence="1">
    <location>
        <begin position="1000"/>
        <end position="1021"/>
    </location>
</feature>
<feature type="transmembrane region" description="Helical" evidence="2">
    <location>
        <begin position="469"/>
        <end position="486"/>
    </location>
</feature>
<feature type="transmembrane region" description="Helical" evidence="2">
    <location>
        <begin position="437"/>
        <end position="457"/>
    </location>
</feature>
<dbReference type="Pfam" id="PF13641">
    <property type="entry name" value="Glyco_tranf_2_3"/>
    <property type="match status" value="1"/>
</dbReference>
<keyword evidence="3" id="KW-0328">Glycosyltransferase</keyword>
<reference evidence="3" key="1">
    <citation type="submission" date="2024-05" db="EMBL/GenBank/DDBJ databases">
        <authorList>
            <person name="Yu L."/>
        </authorList>
    </citation>
    <scope>NUCLEOTIDE SEQUENCE</scope>
    <source>
        <strain evidence="3">G08B096</strain>
    </source>
</reference>
<feature type="transmembrane region" description="Helical" evidence="2">
    <location>
        <begin position="283"/>
        <end position="303"/>
    </location>
</feature>
<feature type="transmembrane region" description="Helical" evidence="2">
    <location>
        <begin position="717"/>
        <end position="743"/>
    </location>
</feature>
<feature type="transmembrane region" description="Helical" evidence="2">
    <location>
        <begin position="653"/>
        <end position="674"/>
    </location>
</feature>
<dbReference type="SUPFAM" id="SSF53448">
    <property type="entry name" value="Nucleotide-diphospho-sugar transferases"/>
    <property type="match status" value="1"/>
</dbReference>
<protein>
    <submittedName>
        <fullName evidence="3">Glycosyltransferase</fullName>
        <ecNumber evidence="3">2.4.-.-</ecNumber>
    </submittedName>
</protein>
<feature type="region of interest" description="Disordered" evidence="1">
    <location>
        <begin position="924"/>
        <end position="1021"/>
    </location>
</feature>
<evidence type="ECO:0000313" key="3">
    <source>
        <dbReference type="EMBL" id="XBX81276.1"/>
    </source>
</evidence>
<gene>
    <name evidence="3" type="ORF">ABIQ69_11715</name>
</gene>
<feature type="transmembrane region" description="Helical" evidence="2">
    <location>
        <begin position="250"/>
        <end position="271"/>
    </location>
</feature>
<organism evidence="3">
    <name type="scientific">Agromyces sp. G08B096</name>
    <dbReference type="NCBI Taxonomy" id="3156399"/>
    <lineage>
        <taxon>Bacteria</taxon>
        <taxon>Bacillati</taxon>
        <taxon>Actinomycetota</taxon>
        <taxon>Actinomycetes</taxon>
        <taxon>Micrococcales</taxon>
        <taxon>Microbacteriaceae</taxon>
        <taxon>Agromyces</taxon>
    </lineage>
</organism>
<dbReference type="InterPro" id="IPR029044">
    <property type="entry name" value="Nucleotide-diphossugar_trans"/>
</dbReference>
<dbReference type="EC" id="2.4.-.-" evidence="3"/>